<feature type="region of interest" description="Disordered" evidence="1">
    <location>
        <begin position="155"/>
        <end position="174"/>
    </location>
</feature>
<gene>
    <name evidence="2" type="ORF">Dsin_004223</name>
</gene>
<dbReference type="EMBL" id="JANJYJ010000001">
    <property type="protein sequence ID" value="KAK3232342.1"/>
    <property type="molecule type" value="Genomic_DNA"/>
</dbReference>
<comment type="caution">
    <text evidence="2">The sequence shown here is derived from an EMBL/GenBank/DDBJ whole genome shotgun (WGS) entry which is preliminary data.</text>
</comment>
<proteinExistence type="predicted"/>
<reference evidence="2" key="1">
    <citation type="journal article" date="2023" name="Plant J.">
        <title>Genome sequences and population genomics provide insights into the demographic history, inbreeding, and mutation load of two 'living fossil' tree species of Dipteronia.</title>
        <authorList>
            <person name="Feng Y."/>
            <person name="Comes H.P."/>
            <person name="Chen J."/>
            <person name="Zhu S."/>
            <person name="Lu R."/>
            <person name="Zhang X."/>
            <person name="Li P."/>
            <person name="Qiu J."/>
            <person name="Olsen K.M."/>
            <person name="Qiu Y."/>
        </authorList>
    </citation>
    <scope>NUCLEOTIDE SEQUENCE</scope>
    <source>
        <strain evidence="2">NBL</strain>
    </source>
</reference>
<keyword evidence="3" id="KW-1185">Reference proteome</keyword>
<dbReference type="PANTHER" id="PTHR42851:SF4">
    <property type="entry name" value="PWWP DOMAIN-CONTAINING PROTEIN"/>
    <property type="match status" value="1"/>
</dbReference>
<dbReference type="InterPro" id="IPR053063">
    <property type="entry name" value="PWWP_domain_containing_PDP"/>
</dbReference>
<sequence>MMRNLGMMRKLPASWFHLLARNGRLLIQLVMTHCKMEGKLSPLQKYLSPHRRFLSHPSRLASASAELQARWLGLRPILKSNSERFQKFDVDGSDENFEDAEGKRTVLPTDYSSLDGLLSQLHLAARDPMKGYSFLNTVTSFFSDFRNSISLSRHSMDKAGGKRKKSSLASGTPETFEFEDMNDTYWTDRVIQNGAEEEQEQPSGKNGRGEYKIVPVELKPVQKSRRSYTKKQYSVVNHDVPPSKPPGYVDENAPAELVMNFSEVDSVPSETKLNKMFRSFGPIKESETEVDRETCRARVVFKRSADAEVAHSSAAKFNIFGSVVVNYHLSYIISVPFKASSIALTLGDDMQLDLDTLGI</sequence>
<name>A0AAE0ELN7_9ROSI</name>
<evidence type="ECO:0000313" key="2">
    <source>
        <dbReference type="EMBL" id="KAK3232342.1"/>
    </source>
</evidence>
<protein>
    <recommendedName>
        <fullName evidence="4">RRM domain-containing protein</fullName>
    </recommendedName>
</protein>
<dbReference type="Proteomes" id="UP001281410">
    <property type="component" value="Unassembled WGS sequence"/>
</dbReference>
<evidence type="ECO:0000313" key="3">
    <source>
        <dbReference type="Proteomes" id="UP001281410"/>
    </source>
</evidence>
<dbReference type="AlphaFoldDB" id="A0AAE0ELN7"/>
<dbReference type="PANTHER" id="PTHR42851">
    <property type="entry name" value="ALDOLASE-RELATED"/>
    <property type="match status" value="1"/>
</dbReference>
<organism evidence="2 3">
    <name type="scientific">Dipteronia sinensis</name>
    <dbReference type="NCBI Taxonomy" id="43782"/>
    <lineage>
        <taxon>Eukaryota</taxon>
        <taxon>Viridiplantae</taxon>
        <taxon>Streptophyta</taxon>
        <taxon>Embryophyta</taxon>
        <taxon>Tracheophyta</taxon>
        <taxon>Spermatophyta</taxon>
        <taxon>Magnoliopsida</taxon>
        <taxon>eudicotyledons</taxon>
        <taxon>Gunneridae</taxon>
        <taxon>Pentapetalae</taxon>
        <taxon>rosids</taxon>
        <taxon>malvids</taxon>
        <taxon>Sapindales</taxon>
        <taxon>Sapindaceae</taxon>
        <taxon>Hippocastanoideae</taxon>
        <taxon>Acereae</taxon>
        <taxon>Dipteronia</taxon>
    </lineage>
</organism>
<evidence type="ECO:0008006" key="4">
    <source>
        <dbReference type="Google" id="ProtNLM"/>
    </source>
</evidence>
<evidence type="ECO:0000256" key="1">
    <source>
        <dbReference type="SAM" id="MobiDB-lite"/>
    </source>
</evidence>
<accession>A0AAE0ELN7</accession>